<reference evidence="4 5" key="1">
    <citation type="journal article" date="2023" name="Commun. Biol.">
        <title>Genome analysis of Parmales, the sister group of diatoms, reveals the evolutionary specialization of diatoms from phago-mixotrophs to photoautotrophs.</title>
        <authorList>
            <person name="Ban H."/>
            <person name="Sato S."/>
            <person name="Yoshikawa S."/>
            <person name="Yamada K."/>
            <person name="Nakamura Y."/>
            <person name="Ichinomiya M."/>
            <person name="Sato N."/>
            <person name="Blanc-Mathieu R."/>
            <person name="Endo H."/>
            <person name="Kuwata A."/>
            <person name="Ogata H."/>
        </authorList>
    </citation>
    <scope>NUCLEOTIDE SEQUENCE [LARGE SCALE GENOMIC DNA]</scope>
</reference>
<evidence type="ECO:0000313" key="4">
    <source>
        <dbReference type="EMBL" id="GMI41587.1"/>
    </source>
</evidence>
<dbReference type="PANTHER" id="PTHR12354">
    <property type="entry name" value="INTERFERON-RELATED DEVELOPMENTAL REGULATOR"/>
    <property type="match status" value="1"/>
</dbReference>
<dbReference type="PANTHER" id="PTHR12354:SF1">
    <property type="entry name" value="INTERFERON-RELATED DEVELOPMENTAL REGULATOR 1"/>
    <property type="match status" value="1"/>
</dbReference>
<evidence type="ECO:0000313" key="5">
    <source>
        <dbReference type="Proteomes" id="UP001165060"/>
    </source>
</evidence>
<feature type="region of interest" description="Disordered" evidence="2">
    <location>
        <begin position="1"/>
        <end position="69"/>
    </location>
</feature>
<accession>A0ABQ6N7C4</accession>
<dbReference type="InterPro" id="IPR007701">
    <property type="entry name" value="Interferon-rel_develop_reg_N"/>
</dbReference>
<feature type="domain" description="Interferon-related developmental regulator N-terminal" evidence="3">
    <location>
        <begin position="75"/>
        <end position="360"/>
    </location>
</feature>
<dbReference type="Pfam" id="PF05004">
    <property type="entry name" value="IFRD"/>
    <property type="match status" value="1"/>
</dbReference>
<dbReference type="InterPro" id="IPR016024">
    <property type="entry name" value="ARM-type_fold"/>
</dbReference>
<evidence type="ECO:0000256" key="2">
    <source>
        <dbReference type="SAM" id="MobiDB-lite"/>
    </source>
</evidence>
<dbReference type="InterPro" id="IPR039777">
    <property type="entry name" value="IFRD"/>
</dbReference>
<organism evidence="4 5">
    <name type="scientific">Tetraparma gracilis</name>
    <dbReference type="NCBI Taxonomy" id="2962635"/>
    <lineage>
        <taxon>Eukaryota</taxon>
        <taxon>Sar</taxon>
        <taxon>Stramenopiles</taxon>
        <taxon>Ochrophyta</taxon>
        <taxon>Bolidophyceae</taxon>
        <taxon>Parmales</taxon>
        <taxon>Triparmaceae</taxon>
        <taxon>Tetraparma</taxon>
    </lineage>
</organism>
<protein>
    <recommendedName>
        <fullName evidence="3">Interferon-related developmental regulator N-terminal domain-containing protein</fullName>
    </recommendedName>
</protein>
<dbReference type="Proteomes" id="UP001165060">
    <property type="component" value="Unassembled WGS sequence"/>
</dbReference>
<evidence type="ECO:0000259" key="3">
    <source>
        <dbReference type="Pfam" id="PF05004"/>
    </source>
</evidence>
<comment type="similarity">
    <text evidence="1">Belongs to the IFRD family.</text>
</comment>
<feature type="compositionally biased region" description="Basic and acidic residues" evidence="2">
    <location>
        <begin position="430"/>
        <end position="451"/>
    </location>
</feature>
<gene>
    <name evidence="4" type="ORF">TeGR_g3905</name>
</gene>
<comment type="caution">
    <text evidence="4">The sequence shown here is derived from an EMBL/GenBank/DDBJ whole genome shotgun (WGS) entry which is preliminary data.</text>
</comment>
<feature type="region of interest" description="Disordered" evidence="2">
    <location>
        <begin position="430"/>
        <end position="471"/>
    </location>
</feature>
<dbReference type="InterPro" id="IPR011989">
    <property type="entry name" value="ARM-like"/>
</dbReference>
<dbReference type="EMBL" id="BRYB01001011">
    <property type="protein sequence ID" value="GMI41587.1"/>
    <property type="molecule type" value="Genomic_DNA"/>
</dbReference>
<dbReference type="Gene3D" id="1.25.10.10">
    <property type="entry name" value="Leucine-rich Repeat Variant"/>
    <property type="match status" value="1"/>
</dbReference>
<evidence type="ECO:0000256" key="1">
    <source>
        <dbReference type="ARBA" id="ARBA00008828"/>
    </source>
</evidence>
<dbReference type="SUPFAM" id="SSF48371">
    <property type="entry name" value="ARM repeat"/>
    <property type="match status" value="1"/>
</dbReference>
<name>A0ABQ6N7C4_9STRA</name>
<proteinExistence type="inferred from homology"/>
<sequence length="471" mass="50341">MGKKPRSERFGGGGKKGSSSGADPDPDLADDYTVAGSEAGGDSQWGGSDSEGEAGAGAGGFEEGEDGEPPKYLLELRGALAAVADRFDNEKASRKREQGLRRAFKAVAMCGGTDEARAAVDAQGEGLVKAVCANVKNPAYATEQYAACRILEAIAVVLGPSRDDYFDSVSPVLARVLGSASTVPLVKCGALRAACMAAFMCSTDMSSTTELVRVCTGLAGEEFRGSPCTPALRSTALDCWGLLASTLPDAYISDGPCSEEILPLIKLGLDSRDGDLRASAGCAVALIHEARLNLGVGDDEAENTTDKRYRRGSWDGTEHEVLIDEVKQRLDELAQESGHHMSKKAKKAQRATFREFCDTVTNDNPPESTVSYVGGVLELNTWREIKQLECIRACLQSGFQGQMLRNEHLHGIFGADIDVLTDQSGMNATEKRMFKSKNSEASKKADKGRKDGRSKKQGMNDEFLHQNGYAD</sequence>
<keyword evidence="5" id="KW-1185">Reference proteome</keyword>